<evidence type="ECO:0000313" key="3">
    <source>
        <dbReference type="WBParaSite" id="nRc.2.0.1.t00463-RA"/>
    </source>
</evidence>
<protein>
    <recommendedName>
        <fullName evidence="1">RYYR-CCHC domain-containing protein</fullName>
    </recommendedName>
</protein>
<evidence type="ECO:0000313" key="2">
    <source>
        <dbReference type="Proteomes" id="UP000887565"/>
    </source>
</evidence>
<dbReference type="Proteomes" id="UP000887565">
    <property type="component" value="Unplaced"/>
</dbReference>
<accession>A0A915HFT0</accession>
<name>A0A915HFT0_ROMCU</name>
<dbReference type="AlphaFoldDB" id="A0A915HFT0"/>
<evidence type="ECO:0000259" key="1">
    <source>
        <dbReference type="Pfam" id="PF23674"/>
    </source>
</evidence>
<keyword evidence="2" id="KW-1185">Reference proteome</keyword>
<organism evidence="2 3">
    <name type="scientific">Romanomermis culicivorax</name>
    <name type="common">Nematode worm</name>
    <dbReference type="NCBI Taxonomy" id="13658"/>
    <lineage>
        <taxon>Eukaryota</taxon>
        <taxon>Metazoa</taxon>
        <taxon>Ecdysozoa</taxon>
        <taxon>Nematoda</taxon>
        <taxon>Enoplea</taxon>
        <taxon>Dorylaimia</taxon>
        <taxon>Mermithida</taxon>
        <taxon>Mermithoidea</taxon>
        <taxon>Mermithidae</taxon>
        <taxon>Romanomermis</taxon>
    </lineage>
</organism>
<dbReference type="WBParaSite" id="nRc.2.0.1.t00463-RA">
    <property type="protein sequence ID" value="nRc.2.0.1.t00463-RA"/>
    <property type="gene ID" value="nRc.2.0.1.g00463"/>
</dbReference>
<sequence>MDYGEADFILSSKLANSVISYQSLNHPERFYQFSKKSSRLLSNGLVNEYWECIDCKKIKRQNGVQENENYSTIIVCGNRIKKNPDIGHHSDCTGRNFGETNALILNREARDSCKRGNKRPLEAHTSMNSEVPKRFRQADEADNCWRGEGKIGEEAYLNLLKFVSRLNSPIYYRLWVKLPSQQQRYPVIIQNVLYSIYFDIDYFIVYSIADFASDDYIPVTWPIQQKH</sequence>
<dbReference type="InterPro" id="IPR057001">
    <property type="entry name" value="RYYR-CCHC"/>
</dbReference>
<feature type="domain" description="RYYR-CCHC" evidence="1">
    <location>
        <begin position="8"/>
        <end position="92"/>
    </location>
</feature>
<dbReference type="Pfam" id="PF23674">
    <property type="entry name" value="RYYR-CCHC"/>
    <property type="match status" value="1"/>
</dbReference>
<proteinExistence type="predicted"/>
<reference evidence="3" key="1">
    <citation type="submission" date="2022-11" db="UniProtKB">
        <authorList>
            <consortium name="WormBaseParasite"/>
        </authorList>
    </citation>
    <scope>IDENTIFICATION</scope>
</reference>